<protein>
    <submittedName>
        <fullName evidence="1">Uncharacterized protein</fullName>
    </submittedName>
</protein>
<evidence type="ECO:0000313" key="1">
    <source>
        <dbReference type="EMBL" id="MPN45156.1"/>
    </source>
</evidence>
<name>A0A645I2R3_9ZZZZ</name>
<gene>
    <name evidence="1" type="ORF">SDC9_192723</name>
</gene>
<organism evidence="1">
    <name type="scientific">bioreactor metagenome</name>
    <dbReference type="NCBI Taxonomy" id="1076179"/>
    <lineage>
        <taxon>unclassified sequences</taxon>
        <taxon>metagenomes</taxon>
        <taxon>ecological metagenomes</taxon>
    </lineage>
</organism>
<reference evidence="1" key="1">
    <citation type="submission" date="2019-08" db="EMBL/GenBank/DDBJ databases">
        <authorList>
            <person name="Kucharzyk K."/>
            <person name="Murdoch R.W."/>
            <person name="Higgins S."/>
            <person name="Loffler F."/>
        </authorList>
    </citation>
    <scope>NUCLEOTIDE SEQUENCE</scope>
</reference>
<sequence length="164" mass="17396">MAHIVDRAIGGIGSDAMDQGRHTLLLGSGDPLFECLVSGDSWIAHGGKRDILLWQLHAELLPESFCAGFTMAGTVQFDMVIDDHKATHVAIDAIHMEILEDLSDDAVQKLVLESAVLAGADITVAVKDITVGVPVGPLRMPFIDRAVHLGEIGTGDNLDAFGMA</sequence>
<accession>A0A645I2R3</accession>
<comment type="caution">
    <text evidence="1">The sequence shown here is derived from an EMBL/GenBank/DDBJ whole genome shotgun (WGS) entry which is preliminary data.</text>
</comment>
<dbReference type="EMBL" id="VSSQ01104823">
    <property type="protein sequence ID" value="MPN45156.1"/>
    <property type="molecule type" value="Genomic_DNA"/>
</dbReference>
<proteinExistence type="predicted"/>
<dbReference type="AlphaFoldDB" id="A0A645I2R3"/>